<protein>
    <recommendedName>
        <fullName evidence="2">RING-type E3 ubiquitin transferase</fullName>
        <ecNumber evidence="2">2.3.2.27</ecNumber>
    </recommendedName>
</protein>
<dbReference type="AlphaFoldDB" id="A0AAN9HXK8"/>
<evidence type="ECO:0000259" key="7">
    <source>
        <dbReference type="PROSITE" id="PS50089"/>
    </source>
</evidence>
<evidence type="ECO:0000256" key="4">
    <source>
        <dbReference type="ARBA" id="ARBA00022771"/>
    </source>
</evidence>
<dbReference type="Gene3D" id="3.30.40.10">
    <property type="entry name" value="Zinc/RING finger domain, C3HC4 (zinc finger)"/>
    <property type="match status" value="1"/>
</dbReference>
<evidence type="ECO:0000256" key="2">
    <source>
        <dbReference type="ARBA" id="ARBA00012483"/>
    </source>
</evidence>
<proteinExistence type="predicted"/>
<keyword evidence="3" id="KW-0479">Metal-binding</keyword>
<evidence type="ECO:0000313" key="9">
    <source>
        <dbReference type="Proteomes" id="UP001372338"/>
    </source>
</evidence>
<dbReference type="InterPro" id="IPR001841">
    <property type="entry name" value="Znf_RING"/>
</dbReference>
<dbReference type="EC" id="2.3.2.27" evidence="2"/>
<accession>A0AAN9HXK8</accession>
<dbReference type="GO" id="GO:0008270">
    <property type="term" value="F:zinc ion binding"/>
    <property type="evidence" value="ECO:0007669"/>
    <property type="project" value="UniProtKB-KW"/>
</dbReference>
<dbReference type="Pfam" id="PF13639">
    <property type="entry name" value="zf-RING_2"/>
    <property type="match status" value="1"/>
</dbReference>
<dbReference type="InterPro" id="IPR013083">
    <property type="entry name" value="Znf_RING/FYVE/PHD"/>
</dbReference>
<keyword evidence="4 6" id="KW-0863">Zinc-finger</keyword>
<evidence type="ECO:0000256" key="3">
    <source>
        <dbReference type="ARBA" id="ARBA00022723"/>
    </source>
</evidence>
<reference evidence="8 9" key="1">
    <citation type="submission" date="2024-01" db="EMBL/GenBank/DDBJ databases">
        <title>The genomes of 5 underutilized Papilionoideae crops provide insights into root nodulation and disease resistanc.</title>
        <authorList>
            <person name="Yuan L."/>
        </authorList>
    </citation>
    <scope>NUCLEOTIDE SEQUENCE [LARGE SCALE GENOMIC DNA]</scope>
    <source>
        <strain evidence="8">ZHUSHIDOU_FW_LH</strain>
        <tissue evidence="8">Leaf</tissue>
    </source>
</reference>
<evidence type="ECO:0000256" key="5">
    <source>
        <dbReference type="ARBA" id="ARBA00022833"/>
    </source>
</evidence>
<feature type="domain" description="RING-type" evidence="7">
    <location>
        <begin position="79"/>
        <end position="128"/>
    </location>
</feature>
<dbReference type="SMART" id="SM00184">
    <property type="entry name" value="RING"/>
    <property type="match status" value="1"/>
</dbReference>
<comment type="caution">
    <text evidence="8">The sequence shown here is derived from an EMBL/GenBank/DDBJ whole genome shotgun (WGS) entry which is preliminary data.</text>
</comment>
<keyword evidence="5" id="KW-0862">Zinc</keyword>
<name>A0AAN9HXK8_CROPI</name>
<sequence length="142" mass="15633">MDNVNVVISRVSESNTNRFEAISLPLSNHNLDLGSFDLAEALTLAGESCHLLAVSKTFVARASLPTVEEDLKMMEDDVCSICIEGFGHHNSGVVDDDEGIKRIPCGHVYHSNCITLWLSYSNSCPLCRKHISPSPLFQFHSN</sequence>
<gene>
    <name evidence="8" type="ORF">RIF29_34816</name>
</gene>
<evidence type="ECO:0000256" key="6">
    <source>
        <dbReference type="PROSITE-ProRule" id="PRU00175"/>
    </source>
</evidence>
<evidence type="ECO:0000313" key="8">
    <source>
        <dbReference type="EMBL" id="KAK7251529.1"/>
    </source>
</evidence>
<evidence type="ECO:0000256" key="1">
    <source>
        <dbReference type="ARBA" id="ARBA00000900"/>
    </source>
</evidence>
<dbReference type="PROSITE" id="PS50089">
    <property type="entry name" value="ZF_RING_2"/>
    <property type="match status" value="1"/>
</dbReference>
<dbReference type="GO" id="GO:0061630">
    <property type="term" value="F:ubiquitin protein ligase activity"/>
    <property type="evidence" value="ECO:0007669"/>
    <property type="project" value="UniProtKB-EC"/>
</dbReference>
<organism evidence="8 9">
    <name type="scientific">Crotalaria pallida</name>
    <name type="common">Smooth rattlebox</name>
    <name type="synonym">Crotalaria striata</name>
    <dbReference type="NCBI Taxonomy" id="3830"/>
    <lineage>
        <taxon>Eukaryota</taxon>
        <taxon>Viridiplantae</taxon>
        <taxon>Streptophyta</taxon>
        <taxon>Embryophyta</taxon>
        <taxon>Tracheophyta</taxon>
        <taxon>Spermatophyta</taxon>
        <taxon>Magnoliopsida</taxon>
        <taxon>eudicotyledons</taxon>
        <taxon>Gunneridae</taxon>
        <taxon>Pentapetalae</taxon>
        <taxon>rosids</taxon>
        <taxon>fabids</taxon>
        <taxon>Fabales</taxon>
        <taxon>Fabaceae</taxon>
        <taxon>Papilionoideae</taxon>
        <taxon>50 kb inversion clade</taxon>
        <taxon>genistoids sensu lato</taxon>
        <taxon>core genistoids</taxon>
        <taxon>Crotalarieae</taxon>
        <taxon>Crotalaria</taxon>
    </lineage>
</organism>
<keyword evidence="9" id="KW-1185">Reference proteome</keyword>
<dbReference type="PANTHER" id="PTHR15710">
    <property type="entry name" value="E3 UBIQUITIN-PROTEIN LIGASE PRAJA"/>
    <property type="match status" value="1"/>
</dbReference>
<dbReference type="PANTHER" id="PTHR15710:SF74">
    <property type="entry name" value="RING-TYPE E3 UBIQUITIN TRANSFERASE-RELATED"/>
    <property type="match status" value="1"/>
</dbReference>
<dbReference type="SUPFAM" id="SSF57850">
    <property type="entry name" value="RING/U-box"/>
    <property type="match status" value="1"/>
</dbReference>
<dbReference type="Proteomes" id="UP001372338">
    <property type="component" value="Unassembled WGS sequence"/>
</dbReference>
<dbReference type="EMBL" id="JAYWIO010000007">
    <property type="protein sequence ID" value="KAK7251529.1"/>
    <property type="molecule type" value="Genomic_DNA"/>
</dbReference>
<comment type="catalytic activity">
    <reaction evidence="1">
        <text>S-ubiquitinyl-[E2 ubiquitin-conjugating enzyme]-L-cysteine + [acceptor protein]-L-lysine = [E2 ubiquitin-conjugating enzyme]-L-cysteine + N(6)-ubiquitinyl-[acceptor protein]-L-lysine.</text>
        <dbReference type="EC" id="2.3.2.27"/>
    </reaction>
</comment>